<gene>
    <name evidence="2" type="ORF">FMOSSE_LOCUS12976</name>
</gene>
<accession>A0A9N9ELG4</accession>
<name>A0A9N9ELG4_FUNMO</name>
<feature type="non-terminal residue" evidence="2">
    <location>
        <position position="1"/>
    </location>
</feature>
<dbReference type="AlphaFoldDB" id="A0A9N9ELG4"/>
<protein>
    <submittedName>
        <fullName evidence="2">2856_t:CDS:1</fullName>
    </submittedName>
</protein>
<evidence type="ECO:0000256" key="1">
    <source>
        <dbReference type="SAM" id="MobiDB-lite"/>
    </source>
</evidence>
<dbReference type="EMBL" id="CAJVPP010006913">
    <property type="protein sequence ID" value="CAG8682766.1"/>
    <property type="molecule type" value="Genomic_DNA"/>
</dbReference>
<reference evidence="2" key="1">
    <citation type="submission" date="2021-06" db="EMBL/GenBank/DDBJ databases">
        <authorList>
            <person name="Kallberg Y."/>
            <person name="Tangrot J."/>
            <person name="Rosling A."/>
        </authorList>
    </citation>
    <scope>NUCLEOTIDE SEQUENCE</scope>
    <source>
        <strain evidence="2">87-6 pot B 2015</strain>
    </source>
</reference>
<evidence type="ECO:0000313" key="2">
    <source>
        <dbReference type="EMBL" id="CAG8682766.1"/>
    </source>
</evidence>
<comment type="caution">
    <text evidence="2">The sequence shown here is derived from an EMBL/GenBank/DDBJ whole genome shotgun (WGS) entry which is preliminary data.</text>
</comment>
<proteinExistence type="predicted"/>
<organism evidence="2 3">
    <name type="scientific">Funneliformis mosseae</name>
    <name type="common">Endomycorrhizal fungus</name>
    <name type="synonym">Glomus mosseae</name>
    <dbReference type="NCBI Taxonomy" id="27381"/>
    <lineage>
        <taxon>Eukaryota</taxon>
        <taxon>Fungi</taxon>
        <taxon>Fungi incertae sedis</taxon>
        <taxon>Mucoromycota</taxon>
        <taxon>Glomeromycotina</taxon>
        <taxon>Glomeromycetes</taxon>
        <taxon>Glomerales</taxon>
        <taxon>Glomeraceae</taxon>
        <taxon>Funneliformis</taxon>
    </lineage>
</organism>
<feature type="region of interest" description="Disordered" evidence="1">
    <location>
        <begin position="36"/>
        <end position="60"/>
    </location>
</feature>
<dbReference type="Proteomes" id="UP000789375">
    <property type="component" value="Unassembled WGS sequence"/>
</dbReference>
<sequence>NESVVDNRPYNLRERENINYNEGYLSKKQYGYTAPFSGSLTLHPLPMDNSEDKDEDEDVS</sequence>
<feature type="compositionally biased region" description="Acidic residues" evidence="1">
    <location>
        <begin position="49"/>
        <end position="60"/>
    </location>
</feature>
<keyword evidence="3" id="KW-1185">Reference proteome</keyword>
<evidence type="ECO:0000313" key="3">
    <source>
        <dbReference type="Proteomes" id="UP000789375"/>
    </source>
</evidence>